<proteinExistence type="predicted"/>
<dbReference type="Proteomes" id="UP000435423">
    <property type="component" value="Unassembled WGS sequence"/>
</dbReference>
<dbReference type="EMBL" id="WUBJ01000005">
    <property type="protein sequence ID" value="MWV56404.1"/>
    <property type="molecule type" value="Genomic_DNA"/>
</dbReference>
<keyword evidence="4" id="KW-1185">Reference proteome</keyword>
<keyword evidence="1" id="KW-1133">Transmembrane helix</keyword>
<protein>
    <recommendedName>
        <fullName evidence="6">Phage holin</fullName>
    </recommendedName>
</protein>
<reference evidence="3 5" key="1">
    <citation type="submission" date="2019-10" db="EMBL/GenBank/DDBJ databases">
        <title>Streptococcis sp, isolated from the respiratory tract of Marmot.</title>
        <authorList>
            <person name="Zhang G."/>
        </authorList>
    </citation>
    <scope>NUCLEOTIDE SEQUENCE [LARGE SCALE GENOMIC DNA]</scope>
    <source>
        <strain evidence="5">zg-70</strain>
        <strain evidence="3">Zg-70</strain>
    </source>
</reference>
<keyword evidence="1" id="KW-0472">Membrane</keyword>
<gene>
    <name evidence="2" type="ORF">GGG87_04695</name>
    <name evidence="3" type="ORF">GGH11_05385</name>
</gene>
<evidence type="ECO:0000256" key="1">
    <source>
        <dbReference type="SAM" id="Phobius"/>
    </source>
</evidence>
<dbReference type="Proteomes" id="UP000435060">
    <property type="component" value="Unassembled WGS sequence"/>
</dbReference>
<evidence type="ECO:0000313" key="3">
    <source>
        <dbReference type="EMBL" id="MWV56404.1"/>
    </source>
</evidence>
<evidence type="ECO:0000313" key="5">
    <source>
        <dbReference type="Proteomes" id="UP000435423"/>
    </source>
</evidence>
<evidence type="ECO:0008006" key="6">
    <source>
        <dbReference type="Google" id="ProtNLM"/>
    </source>
</evidence>
<accession>A0A6I4RG95</accession>
<evidence type="ECO:0000313" key="2">
    <source>
        <dbReference type="EMBL" id="MTB64291.1"/>
    </source>
</evidence>
<sequence>MKKNEIVITGRMVLKASWILGMLAMLVRILMGAVFQLEDWLIIAGLLASMGNAFGKDNEVRE</sequence>
<comment type="caution">
    <text evidence="3">The sequence shown here is derived from an EMBL/GenBank/DDBJ whole genome shotgun (WGS) entry which is preliminary data.</text>
</comment>
<dbReference type="AlphaFoldDB" id="A0A6I4RG95"/>
<dbReference type="RefSeq" id="WP_154608277.1">
    <property type="nucleotide sequence ID" value="NZ_CP072115.1"/>
</dbReference>
<name>A0A6I4RG95_9STRE</name>
<feature type="transmembrane region" description="Helical" evidence="1">
    <location>
        <begin position="12"/>
        <end position="31"/>
    </location>
</feature>
<reference evidence="2 4" key="2">
    <citation type="submission" date="2019-11" db="EMBL/GenBank/DDBJ databases">
        <title>Streptococcis sp. isolated from the respiratory tract of Marmot.</title>
        <authorList>
            <person name="Zhang G."/>
        </authorList>
    </citation>
    <scope>NUCLEOTIDE SEQUENCE [LARGE SCALE GENOMIC DNA]</scope>
    <source>
        <strain evidence="2">Zg-86</strain>
        <strain evidence="4">zg-86</strain>
    </source>
</reference>
<dbReference type="EMBL" id="WLCG01000006">
    <property type="protein sequence ID" value="MTB64291.1"/>
    <property type="molecule type" value="Genomic_DNA"/>
</dbReference>
<organism evidence="3 5">
    <name type="scientific">Streptococcus zhangguiae</name>
    <dbReference type="NCBI Taxonomy" id="2664091"/>
    <lineage>
        <taxon>Bacteria</taxon>
        <taxon>Bacillati</taxon>
        <taxon>Bacillota</taxon>
        <taxon>Bacilli</taxon>
        <taxon>Lactobacillales</taxon>
        <taxon>Streptococcaceae</taxon>
        <taxon>Streptococcus</taxon>
    </lineage>
</organism>
<evidence type="ECO:0000313" key="4">
    <source>
        <dbReference type="Proteomes" id="UP000435060"/>
    </source>
</evidence>
<keyword evidence="1" id="KW-0812">Transmembrane</keyword>